<keyword evidence="1" id="KW-0863">Zinc-finger</keyword>
<dbReference type="AlphaFoldDB" id="A0A433TYZ8"/>
<sequence length="582" mass="65603">MPRHKNVLANEANAESDTARGADGDALEDSDTGPKEKVRGYDNPESGYKEMLRGYGSSGMDSQAGPGDARILGERRAPNNNFRDDRSYDYNRSNDVRDEGSPTNMFRGLLRSSTNFSQSKIDSLADVASGYENFGVSLLRLMCMEESDISLIMSIYSKCFREKGGRNKSDISGMEDAMGPKYKQDIQGCHDWDWFRQGRDRDSSLERGRFYSNKFGRDERDRFDDEPRRPVWMGAATRHLMYDGNSDWASYLYQFQLCANSLGLGDVEKGRFLQSTLAGAALKLVVDRNREGRILGFREICDTLRRRFDSEDDRTEAAWLKLDNAFQGKTESLHQWADRLRDIGFKIARGDQGAYGAVEPRLVLKFCLAGLDKEAGRKAIESGPPRDLLTAVERVQWLQHVESASRGRPGYEDSMLDYSRGVGNFHYGEDRDYRQRRDLDSPDHRSRAIWSGDGRVPSANFRESRSRDYSPAVRAVGRDREDALETLTKTVSSLVQEVKNLGVRVHAMERARRRSASPSPRRRSPSPGNACFGCGATDHFRSDCPKKPSVTFQDQGCFQCGDKGHIRALCPQLAQEANVQGN</sequence>
<feature type="domain" description="CCHC-type" evidence="3">
    <location>
        <begin position="557"/>
        <end position="572"/>
    </location>
</feature>
<dbReference type="GO" id="GO:0008270">
    <property type="term" value="F:zinc ion binding"/>
    <property type="evidence" value="ECO:0007669"/>
    <property type="project" value="UniProtKB-KW"/>
</dbReference>
<keyword evidence="5" id="KW-1185">Reference proteome</keyword>
<reference evidence="4 5" key="1">
    <citation type="submission" date="2019-01" db="EMBL/GenBank/DDBJ databases">
        <title>A draft genome assembly of the solar-powered sea slug Elysia chlorotica.</title>
        <authorList>
            <person name="Cai H."/>
            <person name="Li Q."/>
            <person name="Fang X."/>
            <person name="Li J."/>
            <person name="Curtis N.E."/>
            <person name="Altenburger A."/>
            <person name="Shibata T."/>
            <person name="Feng M."/>
            <person name="Maeda T."/>
            <person name="Schwartz J.A."/>
            <person name="Shigenobu S."/>
            <person name="Lundholm N."/>
            <person name="Nishiyama T."/>
            <person name="Yang H."/>
            <person name="Hasebe M."/>
            <person name="Li S."/>
            <person name="Pierce S.K."/>
            <person name="Wang J."/>
        </authorList>
    </citation>
    <scope>NUCLEOTIDE SEQUENCE [LARGE SCALE GENOMIC DNA]</scope>
    <source>
        <strain evidence="4">EC2010</strain>
        <tissue evidence="4">Whole organism of an adult</tissue>
    </source>
</reference>
<feature type="domain" description="CCHC-type" evidence="3">
    <location>
        <begin position="531"/>
        <end position="546"/>
    </location>
</feature>
<dbReference type="PROSITE" id="PS50158">
    <property type="entry name" value="ZF_CCHC"/>
    <property type="match status" value="2"/>
</dbReference>
<dbReference type="EMBL" id="RQTK01000128">
    <property type="protein sequence ID" value="RUS86803.1"/>
    <property type="molecule type" value="Genomic_DNA"/>
</dbReference>
<keyword evidence="1" id="KW-0479">Metal-binding</keyword>
<proteinExistence type="predicted"/>
<comment type="caution">
    <text evidence="4">The sequence shown here is derived from an EMBL/GenBank/DDBJ whole genome shotgun (WGS) entry which is preliminary data.</text>
</comment>
<dbReference type="Gene3D" id="4.10.60.10">
    <property type="entry name" value="Zinc finger, CCHC-type"/>
    <property type="match status" value="1"/>
</dbReference>
<feature type="compositionally biased region" description="Basic and acidic residues" evidence="2">
    <location>
        <begin position="32"/>
        <end position="52"/>
    </location>
</feature>
<dbReference type="SMART" id="SM00343">
    <property type="entry name" value="ZnF_C2HC"/>
    <property type="match status" value="2"/>
</dbReference>
<dbReference type="InterPro" id="IPR036875">
    <property type="entry name" value="Znf_CCHC_sf"/>
</dbReference>
<feature type="region of interest" description="Disordered" evidence="2">
    <location>
        <begin position="509"/>
        <end position="529"/>
    </location>
</feature>
<evidence type="ECO:0000313" key="5">
    <source>
        <dbReference type="Proteomes" id="UP000271974"/>
    </source>
</evidence>
<name>A0A433TYZ8_ELYCH</name>
<dbReference type="GO" id="GO:0003676">
    <property type="term" value="F:nucleic acid binding"/>
    <property type="evidence" value="ECO:0007669"/>
    <property type="project" value="InterPro"/>
</dbReference>
<feature type="compositionally biased region" description="Basic and acidic residues" evidence="2">
    <location>
        <begin position="71"/>
        <end position="100"/>
    </location>
</feature>
<organism evidence="4 5">
    <name type="scientific">Elysia chlorotica</name>
    <name type="common">Eastern emerald elysia</name>
    <name type="synonym">Sea slug</name>
    <dbReference type="NCBI Taxonomy" id="188477"/>
    <lineage>
        <taxon>Eukaryota</taxon>
        <taxon>Metazoa</taxon>
        <taxon>Spiralia</taxon>
        <taxon>Lophotrochozoa</taxon>
        <taxon>Mollusca</taxon>
        <taxon>Gastropoda</taxon>
        <taxon>Heterobranchia</taxon>
        <taxon>Euthyneura</taxon>
        <taxon>Panpulmonata</taxon>
        <taxon>Sacoglossa</taxon>
        <taxon>Placobranchoidea</taxon>
        <taxon>Plakobranchidae</taxon>
        <taxon>Elysia</taxon>
    </lineage>
</organism>
<feature type="region of interest" description="Disordered" evidence="2">
    <location>
        <begin position="433"/>
        <end position="473"/>
    </location>
</feature>
<evidence type="ECO:0000256" key="2">
    <source>
        <dbReference type="SAM" id="MobiDB-lite"/>
    </source>
</evidence>
<keyword evidence="1" id="KW-0862">Zinc</keyword>
<accession>A0A433TYZ8</accession>
<dbReference type="SUPFAM" id="SSF57756">
    <property type="entry name" value="Retrovirus zinc finger-like domains"/>
    <property type="match status" value="1"/>
</dbReference>
<evidence type="ECO:0000259" key="3">
    <source>
        <dbReference type="PROSITE" id="PS50158"/>
    </source>
</evidence>
<protein>
    <recommendedName>
        <fullName evidence="3">CCHC-type domain-containing protein</fullName>
    </recommendedName>
</protein>
<evidence type="ECO:0000256" key="1">
    <source>
        <dbReference type="PROSITE-ProRule" id="PRU00047"/>
    </source>
</evidence>
<feature type="compositionally biased region" description="Basic residues" evidence="2">
    <location>
        <begin position="511"/>
        <end position="524"/>
    </location>
</feature>
<feature type="region of interest" description="Disordered" evidence="2">
    <location>
        <begin position="1"/>
        <end position="104"/>
    </location>
</feature>
<evidence type="ECO:0000313" key="4">
    <source>
        <dbReference type="EMBL" id="RUS86803.1"/>
    </source>
</evidence>
<dbReference type="Proteomes" id="UP000271974">
    <property type="component" value="Unassembled WGS sequence"/>
</dbReference>
<feature type="compositionally biased region" description="Basic and acidic residues" evidence="2">
    <location>
        <begin position="433"/>
        <end position="446"/>
    </location>
</feature>
<dbReference type="OrthoDB" id="6149959at2759"/>
<dbReference type="InterPro" id="IPR001878">
    <property type="entry name" value="Znf_CCHC"/>
</dbReference>
<dbReference type="Pfam" id="PF00098">
    <property type="entry name" value="zf-CCHC"/>
    <property type="match status" value="1"/>
</dbReference>
<gene>
    <name evidence="4" type="ORF">EGW08_005463</name>
</gene>